<feature type="region of interest" description="Disordered" evidence="1">
    <location>
        <begin position="222"/>
        <end position="248"/>
    </location>
</feature>
<dbReference type="AlphaFoldDB" id="A0A0R3WMD7"/>
<organism evidence="2">
    <name type="scientific">Hydatigena taeniaeformis</name>
    <name type="common">Feline tapeworm</name>
    <name type="synonym">Taenia taeniaeformis</name>
    <dbReference type="NCBI Taxonomy" id="6205"/>
    <lineage>
        <taxon>Eukaryota</taxon>
        <taxon>Metazoa</taxon>
        <taxon>Spiralia</taxon>
        <taxon>Lophotrochozoa</taxon>
        <taxon>Platyhelminthes</taxon>
        <taxon>Cestoda</taxon>
        <taxon>Eucestoda</taxon>
        <taxon>Cyclophyllidea</taxon>
        <taxon>Taeniidae</taxon>
        <taxon>Hydatigera</taxon>
    </lineage>
</organism>
<feature type="compositionally biased region" description="Polar residues" evidence="1">
    <location>
        <begin position="223"/>
        <end position="240"/>
    </location>
</feature>
<sequence length="1005" mass="109298">LLHFGYWFLQTVELNQSEMGSRIRAFITATSERFVNTPLWPEVTLLYQVVVARSAVLTAAPSNPEIYSLPGLDPSGSGRVLDSLAAAAAAAVPLPEAEPQRIALAGRVLDFDSSVLQSAPLIAGGRGQASPRLGAISVTSQSQHRSPARASHLVEICGLSSSSLSSFFRLGAWKTPWNRQARLRGLFANLLSCYGSELDHLTAPRSPSVIFSQSTETLDRQLSMHSSSETTSINDASNPGNFLDDGQFDDTSSAERAAVFHDLDTYLDAQLMNINFLDLPDTAWEDQSRCPWGVRGHSITSHTEFHEEGDDQQQSESQTQSQKQPDQVNQAPNPFGVSEDIGFPNIAVATEEPLVSPPSITSQHQSQHLPEGEELEVDVEEEEDDEYEEEEDEELERGGGGVGGNFLAVGASTLPEAATERQSQLSLQLSVSSSAVPAAVSDSTPNAALLAPSTLHRKFNSQLLIAWTSRDDSPVKWLTDAPPAADVNVVNVADISSAMQTYQGTQSIPRKLTLPMHPRAVCSRRRLQALTTFGGSLESLPSQPNVQSTTAIKPRSCAVPRSFQQSSSAFSFAKVPAITSNGMTDVDATGPPIKPPRRHRRFRQSLELGTQQQSDLSRRISRSSNALTFSSEDAKAFSTIGTTPQQLLIPVETPSETAWMACQRQFKSFQQSSTGVVTGSAQADRLHLLLTSLRSTFSGMLRRTTLQAVKLANLAFCRCPPGSDLDPEIRISNLIKIADAMGDTLPLPFFALHPNCVALIDEHSVSLCLELGTSYEEWEDAMRQLAVTCASSGTTQWLQHESICRDLQEVLRRLLLFFRSSTDLLTSTYRQLVNPPLSVTDFTASGVEPLFARLRPYILAPPPSLPPNSQEIGGMEAWRARCARLLLWPPYGSLRSEEVDAKRALAIYAAAMKSKAPISLDDVMTILEACCEHLWNGMNCDSGVALVFAQGPTIELHTSEAFASATSTVLAPTPFFTTDDLLTPDGQATLSPLELVDRLLRLLEA</sequence>
<evidence type="ECO:0000313" key="2">
    <source>
        <dbReference type="WBParaSite" id="TTAC_0000192501-mRNA-1"/>
    </source>
</evidence>
<name>A0A0R3WMD7_HYDTA</name>
<dbReference type="STRING" id="6205.A0A0R3WMD7"/>
<feature type="region of interest" description="Disordered" evidence="1">
    <location>
        <begin position="356"/>
        <end position="403"/>
    </location>
</feature>
<reference evidence="2" key="1">
    <citation type="submission" date="2017-02" db="UniProtKB">
        <authorList>
            <consortium name="WormBaseParasite"/>
        </authorList>
    </citation>
    <scope>IDENTIFICATION</scope>
</reference>
<feature type="compositionally biased region" description="Polar residues" evidence="1">
    <location>
        <begin position="358"/>
        <end position="368"/>
    </location>
</feature>
<feature type="region of interest" description="Disordered" evidence="1">
    <location>
        <begin position="303"/>
        <end position="341"/>
    </location>
</feature>
<evidence type="ECO:0000256" key="1">
    <source>
        <dbReference type="SAM" id="MobiDB-lite"/>
    </source>
</evidence>
<protein>
    <submittedName>
        <fullName evidence="2">Fry_C domain-containing protein</fullName>
    </submittedName>
</protein>
<feature type="compositionally biased region" description="Low complexity" evidence="1">
    <location>
        <begin position="314"/>
        <end position="324"/>
    </location>
</feature>
<feature type="region of interest" description="Disordered" evidence="1">
    <location>
        <begin position="582"/>
        <end position="622"/>
    </location>
</feature>
<accession>A0A0R3WMD7</accession>
<dbReference type="WBParaSite" id="TTAC_0000192501-mRNA-1">
    <property type="protein sequence ID" value="TTAC_0000192501-mRNA-1"/>
    <property type="gene ID" value="TTAC_0000192501"/>
</dbReference>
<feature type="compositionally biased region" description="Acidic residues" evidence="1">
    <location>
        <begin position="372"/>
        <end position="395"/>
    </location>
</feature>
<proteinExistence type="predicted"/>